<dbReference type="SUPFAM" id="SSF53254">
    <property type="entry name" value="Phosphoglycerate mutase-like"/>
    <property type="match status" value="1"/>
</dbReference>
<dbReference type="InterPro" id="IPR050275">
    <property type="entry name" value="PGM_Phosphatase"/>
</dbReference>
<evidence type="ECO:0000313" key="3">
    <source>
        <dbReference type="Proteomes" id="UP001447188"/>
    </source>
</evidence>
<gene>
    <name evidence="2" type="primary">PMU1_1</name>
    <name evidence="2" type="ORF">Q9L58_001532</name>
</gene>
<dbReference type="Pfam" id="PF00300">
    <property type="entry name" value="His_Phos_1"/>
    <property type="match status" value="1"/>
</dbReference>
<keyword evidence="3" id="KW-1185">Reference proteome</keyword>
<feature type="chain" id="PRO_5047130304" evidence="1">
    <location>
        <begin position="24"/>
        <end position="298"/>
    </location>
</feature>
<dbReference type="InterPro" id="IPR013078">
    <property type="entry name" value="His_Pase_superF_clade-1"/>
</dbReference>
<dbReference type="CDD" id="cd07067">
    <property type="entry name" value="HP_PGM_like"/>
    <property type="match status" value="1"/>
</dbReference>
<dbReference type="EMBL" id="JBBBZM010000012">
    <property type="protein sequence ID" value="KAL0639306.1"/>
    <property type="molecule type" value="Genomic_DNA"/>
</dbReference>
<comment type="caution">
    <text evidence="2">The sequence shown here is derived from an EMBL/GenBank/DDBJ whole genome shotgun (WGS) entry which is preliminary data.</text>
</comment>
<name>A0ABR3GTN7_9PEZI</name>
<dbReference type="Gene3D" id="3.40.50.1240">
    <property type="entry name" value="Phosphoglycerate mutase-like"/>
    <property type="match status" value="1"/>
</dbReference>
<reference evidence="2 3" key="1">
    <citation type="submission" date="2024-02" db="EMBL/GenBank/DDBJ databases">
        <title>Discinaceae phylogenomics.</title>
        <authorList>
            <person name="Dirks A.C."/>
            <person name="James T.Y."/>
        </authorList>
    </citation>
    <scope>NUCLEOTIDE SEQUENCE [LARGE SCALE GENOMIC DNA]</scope>
    <source>
        <strain evidence="2 3">ACD0624</strain>
    </source>
</reference>
<dbReference type="PANTHER" id="PTHR48100:SF1">
    <property type="entry name" value="HISTIDINE PHOSPHATASE FAMILY PROTEIN-RELATED"/>
    <property type="match status" value="1"/>
</dbReference>
<evidence type="ECO:0000313" key="2">
    <source>
        <dbReference type="EMBL" id="KAL0639306.1"/>
    </source>
</evidence>
<dbReference type="PANTHER" id="PTHR48100">
    <property type="entry name" value="BROAD-SPECIFICITY PHOSPHATASE YOR283W-RELATED"/>
    <property type="match status" value="1"/>
</dbReference>
<keyword evidence="1" id="KW-0732">Signal</keyword>
<dbReference type="Proteomes" id="UP001447188">
    <property type="component" value="Unassembled WGS sequence"/>
</dbReference>
<evidence type="ECO:0000256" key="1">
    <source>
        <dbReference type="SAM" id="SignalP"/>
    </source>
</evidence>
<accession>A0ABR3GTN7</accession>
<feature type="signal peptide" evidence="1">
    <location>
        <begin position="1"/>
        <end position="23"/>
    </location>
</feature>
<protein>
    <submittedName>
        <fullName evidence="2">Phosphoglycerate mutase pmu1</fullName>
    </submittedName>
</protein>
<proteinExistence type="predicted"/>
<organism evidence="2 3">
    <name type="scientific">Discina gigas</name>
    <dbReference type="NCBI Taxonomy" id="1032678"/>
    <lineage>
        <taxon>Eukaryota</taxon>
        <taxon>Fungi</taxon>
        <taxon>Dikarya</taxon>
        <taxon>Ascomycota</taxon>
        <taxon>Pezizomycotina</taxon>
        <taxon>Pezizomycetes</taxon>
        <taxon>Pezizales</taxon>
        <taxon>Discinaceae</taxon>
        <taxon>Discina</taxon>
    </lineage>
</organism>
<dbReference type="SMART" id="SM00855">
    <property type="entry name" value="PGAM"/>
    <property type="match status" value="1"/>
</dbReference>
<dbReference type="InterPro" id="IPR029033">
    <property type="entry name" value="His_PPase_superfam"/>
</dbReference>
<sequence length="298" mass="33820">MVVIFSSLVALFVAAFIVDTAGAGVQRWKSVKKTTVVGFFAQDLAETNETTFDYLTFREITSNFGLLDKFRVPGLEERNDRDHAPWKKFKEAIEKLNKKSPKNTAYKVLYLARHGEGYHNVAESFYGTPLWDCYWSLLDGNGTSRWDDAELTPKGIEEAKKASAAFKDQVKAKFPLPDIYYSSPLSRAASTLEITWGNITLSGHNAAKPIFKEPLQGFRETIGIHTCDRRNTKTWLHKKYPSFTFEGDFVEVDKLWDPAWREPNEVRNRRASDALNEIFADTSDTFISITAHSGAITR</sequence>